<dbReference type="InterPro" id="IPR011990">
    <property type="entry name" value="TPR-like_helical_dom_sf"/>
</dbReference>
<dbReference type="GO" id="GO:0008270">
    <property type="term" value="F:zinc ion binding"/>
    <property type="evidence" value="ECO:0007669"/>
    <property type="project" value="InterPro"/>
</dbReference>
<protein>
    <recommendedName>
        <fullName evidence="5">DYW domain-containing protein</fullName>
    </recommendedName>
</protein>
<feature type="region of interest" description="Disordered" evidence="4">
    <location>
        <begin position="1"/>
        <end position="22"/>
    </location>
</feature>
<dbReference type="Pfam" id="PF14432">
    <property type="entry name" value="DYW_deaminase"/>
    <property type="match status" value="1"/>
</dbReference>
<reference evidence="6 7" key="1">
    <citation type="submission" date="2024-01" db="EMBL/GenBank/DDBJ databases">
        <title>Genome assemblies of Stephania.</title>
        <authorList>
            <person name="Yang L."/>
        </authorList>
    </citation>
    <scope>NUCLEOTIDE SEQUENCE [LARGE SCALE GENOMIC DNA]</scope>
    <source>
        <strain evidence="6">JXDWG</strain>
        <tissue evidence="6">Leaf</tissue>
    </source>
</reference>
<dbReference type="EMBL" id="JBBNAG010000003">
    <property type="protein sequence ID" value="KAK9149736.1"/>
    <property type="molecule type" value="Genomic_DNA"/>
</dbReference>
<dbReference type="PROSITE" id="PS51375">
    <property type="entry name" value="PPR"/>
    <property type="match status" value="4"/>
</dbReference>
<feature type="repeat" description="PPR" evidence="3">
    <location>
        <begin position="291"/>
        <end position="325"/>
    </location>
</feature>
<dbReference type="PANTHER" id="PTHR47926">
    <property type="entry name" value="PENTATRICOPEPTIDE REPEAT-CONTAINING PROTEIN"/>
    <property type="match status" value="1"/>
</dbReference>
<keyword evidence="7" id="KW-1185">Reference proteome</keyword>
<feature type="domain" description="DYW" evidence="5">
    <location>
        <begin position="471"/>
        <end position="562"/>
    </location>
</feature>
<dbReference type="PANTHER" id="PTHR47926:SF359">
    <property type="entry name" value="PENTACOTRIPEPTIDE-REPEAT REGION OF PRORP DOMAIN-CONTAINING PROTEIN"/>
    <property type="match status" value="1"/>
</dbReference>
<evidence type="ECO:0000256" key="2">
    <source>
        <dbReference type="ARBA" id="ARBA00022737"/>
    </source>
</evidence>
<dbReference type="GO" id="GO:0009451">
    <property type="term" value="P:RNA modification"/>
    <property type="evidence" value="ECO:0007669"/>
    <property type="project" value="InterPro"/>
</dbReference>
<evidence type="ECO:0000256" key="3">
    <source>
        <dbReference type="PROSITE-ProRule" id="PRU00708"/>
    </source>
</evidence>
<evidence type="ECO:0000259" key="5">
    <source>
        <dbReference type="Pfam" id="PF14432"/>
    </source>
</evidence>
<sequence length="570" mass="63852">MAATPLTHHNIKPPSLPEKTSITPTQPHPCLIMLDKCSTMNELKQIHAQMIRSGLVSDTFSASKVVAFCALQEDSASLQYATLVFTQISNPNAFTYNSIIRGYTNRGLHREAILFYRAVIEEGLVPDNFTFPSLFKSCGDLDLGKLIHCHSTKFGYSSDSYVQNTLMNMYSNCGCLVSARQVFDEMPVRDVVSWATMIGAYAHWDRPVEALGLFQRMEGDNVRPNEVALINALAACARARDLEMAKWVHRYIEKEMVGFDVVLTTALMDVYCKCGAASLARKLFDEMPEKNLFCWNIMINGHVEESDYEEALGLFREMQFKGIKADKVTMASLVLASTQLGALELGKWLHAYVKKEGVEVDVVLGTAIVDMIHGNIEAAERVAKQLLELDPDNGGTYVLLSNIYCSLQKWDEAKRTRELMVERNIKKPPGCSLIEVDGIVYEFVKGDTSHPRISEINDMLEDVLGRLKLAGYVPNKSEVLIDMDEEEKENALSRHSEKLAISFGLISTSPGTAIRVVKNLRICNDCHSAIKLISKLYAREIIVRDRNRYHHFRNGLCSCKDFCLSGIGHA</sequence>
<dbReference type="FunFam" id="1.25.40.10:FF:000427">
    <property type="entry name" value="Pentatricopeptide repeat-containing protein chloroplastic"/>
    <property type="match status" value="1"/>
</dbReference>
<feature type="repeat" description="PPR" evidence="3">
    <location>
        <begin position="190"/>
        <end position="224"/>
    </location>
</feature>
<dbReference type="InterPro" id="IPR046849">
    <property type="entry name" value="E2_motif"/>
</dbReference>
<dbReference type="Proteomes" id="UP001419268">
    <property type="component" value="Unassembled WGS sequence"/>
</dbReference>
<feature type="repeat" description="PPR" evidence="3">
    <location>
        <begin position="92"/>
        <end position="126"/>
    </location>
</feature>
<accession>A0AAP0KBT0</accession>
<dbReference type="GO" id="GO:0003723">
    <property type="term" value="F:RNA binding"/>
    <property type="evidence" value="ECO:0007669"/>
    <property type="project" value="InterPro"/>
</dbReference>
<dbReference type="FunFam" id="1.25.40.10:FF:000333">
    <property type="entry name" value="Pentatricopeptide repeat-containing protein"/>
    <property type="match status" value="1"/>
</dbReference>
<proteinExistence type="inferred from homology"/>
<dbReference type="Pfam" id="PF20430">
    <property type="entry name" value="Eplus_motif"/>
    <property type="match status" value="1"/>
</dbReference>
<dbReference type="NCBIfam" id="TIGR00756">
    <property type="entry name" value="PPR"/>
    <property type="match status" value="4"/>
</dbReference>
<comment type="caution">
    <text evidence="6">The sequence shown here is derived from an EMBL/GenBank/DDBJ whole genome shotgun (WGS) entry which is preliminary data.</text>
</comment>
<dbReference type="InterPro" id="IPR046848">
    <property type="entry name" value="E_motif"/>
</dbReference>
<comment type="similarity">
    <text evidence="1">Belongs to the PPR family. PCMP-H subfamily.</text>
</comment>
<feature type="repeat" description="PPR" evidence="3">
    <location>
        <begin position="260"/>
        <end position="290"/>
    </location>
</feature>
<dbReference type="Pfam" id="PF01535">
    <property type="entry name" value="PPR"/>
    <property type="match status" value="2"/>
</dbReference>
<dbReference type="AlphaFoldDB" id="A0AAP0KBT0"/>
<name>A0AAP0KBT0_9MAGN</name>
<gene>
    <name evidence="6" type="ORF">Scep_008493</name>
</gene>
<dbReference type="InterPro" id="IPR046960">
    <property type="entry name" value="PPR_At4g14850-like_plant"/>
</dbReference>
<evidence type="ECO:0000313" key="7">
    <source>
        <dbReference type="Proteomes" id="UP001419268"/>
    </source>
</evidence>
<dbReference type="SUPFAM" id="SSF48452">
    <property type="entry name" value="TPR-like"/>
    <property type="match status" value="1"/>
</dbReference>
<dbReference type="Pfam" id="PF13041">
    <property type="entry name" value="PPR_2"/>
    <property type="match status" value="2"/>
</dbReference>
<dbReference type="Pfam" id="PF20431">
    <property type="entry name" value="E_motif"/>
    <property type="match status" value="1"/>
</dbReference>
<dbReference type="Gene3D" id="1.25.40.10">
    <property type="entry name" value="Tetratricopeptide repeat domain"/>
    <property type="match status" value="4"/>
</dbReference>
<dbReference type="InterPro" id="IPR002885">
    <property type="entry name" value="PPR_rpt"/>
</dbReference>
<evidence type="ECO:0000256" key="1">
    <source>
        <dbReference type="ARBA" id="ARBA00006643"/>
    </source>
</evidence>
<keyword evidence="2" id="KW-0677">Repeat</keyword>
<dbReference type="InterPro" id="IPR032867">
    <property type="entry name" value="DYW_dom"/>
</dbReference>
<organism evidence="6 7">
    <name type="scientific">Stephania cephalantha</name>
    <dbReference type="NCBI Taxonomy" id="152367"/>
    <lineage>
        <taxon>Eukaryota</taxon>
        <taxon>Viridiplantae</taxon>
        <taxon>Streptophyta</taxon>
        <taxon>Embryophyta</taxon>
        <taxon>Tracheophyta</taxon>
        <taxon>Spermatophyta</taxon>
        <taxon>Magnoliopsida</taxon>
        <taxon>Ranunculales</taxon>
        <taxon>Menispermaceae</taxon>
        <taxon>Menispermoideae</taxon>
        <taxon>Cissampelideae</taxon>
        <taxon>Stephania</taxon>
    </lineage>
</organism>
<evidence type="ECO:0000256" key="4">
    <source>
        <dbReference type="SAM" id="MobiDB-lite"/>
    </source>
</evidence>
<evidence type="ECO:0000313" key="6">
    <source>
        <dbReference type="EMBL" id="KAK9149736.1"/>
    </source>
</evidence>